<keyword evidence="3" id="KW-1185">Reference proteome</keyword>
<evidence type="ECO:0000256" key="1">
    <source>
        <dbReference type="SAM" id="MobiDB-lite"/>
    </source>
</evidence>
<evidence type="ECO:0000313" key="2">
    <source>
        <dbReference type="EMBL" id="AUB41583.1"/>
    </source>
</evidence>
<dbReference type="AlphaFoldDB" id="A0A2K8T1T9"/>
<dbReference type="RefSeq" id="WP_339382370.1">
    <property type="nucleotide sequence ID" value="NZ_CAWNNC010000001.1"/>
</dbReference>
<name>A0A2K8T1T9_9NOSO</name>
<feature type="region of interest" description="Disordered" evidence="1">
    <location>
        <begin position="1"/>
        <end position="32"/>
    </location>
</feature>
<gene>
    <name evidence="2" type="ORF">COO91_07631</name>
</gene>
<protein>
    <submittedName>
        <fullName evidence="2">Uncharacterized protein</fullName>
    </submittedName>
</protein>
<dbReference type="EMBL" id="CP024785">
    <property type="protein sequence ID" value="AUB41583.1"/>
    <property type="molecule type" value="Genomic_DNA"/>
</dbReference>
<dbReference type="Proteomes" id="UP000232003">
    <property type="component" value="Chromosome"/>
</dbReference>
<dbReference type="KEGG" id="nfl:COO91_07631"/>
<accession>A0A2K8T1T9</accession>
<evidence type="ECO:0000313" key="3">
    <source>
        <dbReference type="Proteomes" id="UP000232003"/>
    </source>
</evidence>
<proteinExistence type="predicted"/>
<reference evidence="2 3" key="1">
    <citation type="submission" date="2017-11" db="EMBL/GenBank/DDBJ databases">
        <title>Complete genome of a free-living desiccation-tolerant cyanobacterium and its photosynthetic adaptation to extreme terrestrial habitat.</title>
        <authorList>
            <person name="Shang J."/>
        </authorList>
    </citation>
    <scope>NUCLEOTIDE SEQUENCE [LARGE SCALE GENOMIC DNA]</scope>
    <source>
        <strain evidence="2 3">CCNUN1</strain>
    </source>
</reference>
<sequence>MGSRQEAGEQGAGSKGEEFSPQQEQHPAPLPLFNAQCPMPNFPLLTRGYYVYCHINAQP</sequence>
<organism evidence="2 3">
    <name type="scientific">Nostoc flagelliforme CCNUN1</name>
    <dbReference type="NCBI Taxonomy" id="2038116"/>
    <lineage>
        <taxon>Bacteria</taxon>
        <taxon>Bacillati</taxon>
        <taxon>Cyanobacteriota</taxon>
        <taxon>Cyanophyceae</taxon>
        <taxon>Nostocales</taxon>
        <taxon>Nostocaceae</taxon>
        <taxon>Nostoc</taxon>
    </lineage>
</organism>